<evidence type="ECO:0000313" key="2">
    <source>
        <dbReference type="EMBL" id="KAF7000747.1"/>
    </source>
</evidence>
<name>A0A9R1DZ28_WHEAT</name>
<dbReference type="AlphaFoldDB" id="A0A9R1DZ28"/>
<sequence>AGDGRSDDEGAWVQKMAMRRSKRRGGAGGPVRHPCEATVWRR</sequence>
<feature type="region of interest" description="Disordered" evidence="1">
    <location>
        <begin position="19"/>
        <end position="42"/>
    </location>
</feature>
<gene>
    <name evidence="2" type="ORF">CFC21_016570</name>
</gene>
<protein>
    <submittedName>
        <fullName evidence="2">Uncharacterized protein</fullName>
    </submittedName>
</protein>
<reference evidence="2" key="2">
    <citation type="submission" date="2020-03" db="EMBL/GenBank/DDBJ databases">
        <title>The second near-complete assembly of the hexaploid bread wheat (Triticum aestivum) genome.</title>
        <authorList>
            <person name="Zimin A.V."/>
            <person name="Puiu D."/>
            <person name="Shumante A."/>
            <person name="Alonge M."/>
            <person name="Salzberg S.L."/>
        </authorList>
    </citation>
    <scope>NUCLEOTIDE SEQUENCE</scope>
    <source>
        <tissue evidence="2">Leaf</tissue>
    </source>
</reference>
<reference evidence="2" key="1">
    <citation type="journal article" date="2017" name="Gigascience">
        <title>The first near-complete assembly of the hexaploid bread wheat genome, Triticum aestivum.</title>
        <authorList>
            <person name="Zimin A.V."/>
            <person name="Puiu D."/>
            <person name="Hall R."/>
            <person name="Kingan S."/>
            <person name="Clavijo B.J."/>
            <person name="Salzberg S.L."/>
        </authorList>
    </citation>
    <scope>NUCLEOTIDE SEQUENCE</scope>
    <source>
        <tissue evidence="2">Leaf</tissue>
    </source>
</reference>
<feature type="non-terminal residue" evidence="2">
    <location>
        <position position="42"/>
    </location>
</feature>
<proteinExistence type="predicted"/>
<dbReference type="Proteomes" id="UP000815260">
    <property type="component" value="Chromosome 2A"/>
</dbReference>
<accession>A0A9R1DZ28</accession>
<evidence type="ECO:0000256" key="1">
    <source>
        <dbReference type="SAM" id="MobiDB-lite"/>
    </source>
</evidence>
<organism evidence="2">
    <name type="scientific">Triticum aestivum</name>
    <name type="common">Wheat</name>
    <dbReference type="NCBI Taxonomy" id="4565"/>
    <lineage>
        <taxon>Eukaryota</taxon>
        <taxon>Viridiplantae</taxon>
        <taxon>Streptophyta</taxon>
        <taxon>Embryophyta</taxon>
        <taxon>Tracheophyta</taxon>
        <taxon>Spermatophyta</taxon>
        <taxon>Magnoliopsida</taxon>
        <taxon>Liliopsida</taxon>
        <taxon>Poales</taxon>
        <taxon>Poaceae</taxon>
        <taxon>BOP clade</taxon>
        <taxon>Pooideae</taxon>
        <taxon>Triticodae</taxon>
        <taxon>Triticeae</taxon>
        <taxon>Triticinae</taxon>
        <taxon>Triticum</taxon>
    </lineage>
</organism>
<feature type="non-terminal residue" evidence="2">
    <location>
        <position position="1"/>
    </location>
</feature>
<comment type="caution">
    <text evidence="2">The sequence shown here is derived from an EMBL/GenBank/DDBJ whole genome shotgun (WGS) entry which is preliminary data.</text>
</comment>
<dbReference type="EMBL" id="CM022214">
    <property type="protein sequence ID" value="KAF7000747.1"/>
    <property type="molecule type" value="Genomic_DNA"/>
</dbReference>